<protein>
    <submittedName>
        <fullName evidence="3">Uncharacterized protein</fullName>
    </submittedName>
</protein>
<dbReference type="PANTHER" id="PTHR46019">
    <property type="entry name" value="BPI FOLD-CONTAINING FAMILY B MEMBER 4-RELATED"/>
    <property type="match status" value="1"/>
</dbReference>
<organism evidence="3 4">
    <name type="scientific">Anas zonorhyncha</name>
    <name type="common">Eastern spot-billed duck</name>
    <dbReference type="NCBI Taxonomy" id="75864"/>
    <lineage>
        <taxon>Eukaryota</taxon>
        <taxon>Metazoa</taxon>
        <taxon>Chordata</taxon>
        <taxon>Craniata</taxon>
        <taxon>Vertebrata</taxon>
        <taxon>Euteleostomi</taxon>
        <taxon>Archelosauria</taxon>
        <taxon>Archosauria</taxon>
        <taxon>Dinosauria</taxon>
        <taxon>Saurischia</taxon>
        <taxon>Theropoda</taxon>
        <taxon>Coelurosauria</taxon>
        <taxon>Aves</taxon>
        <taxon>Neognathae</taxon>
        <taxon>Galloanserae</taxon>
        <taxon>Anseriformes</taxon>
        <taxon>Anatidae</taxon>
        <taxon>Anatinae</taxon>
        <taxon>Anas</taxon>
    </lineage>
</organism>
<dbReference type="AlphaFoldDB" id="A0A8B9URX0"/>
<dbReference type="InterPro" id="IPR017943">
    <property type="entry name" value="Bactericidal_perm-incr_a/b_dom"/>
</dbReference>
<evidence type="ECO:0000259" key="2">
    <source>
        <dbReference type="SMART" id="SM00329"/>
    </source>
</evidence>
<dbReference type="InterPro" id="IPR051660">
    <property type="entry name" value="BPI_fold-BPI/LBP"/>
</dbReference>
<dbReference type="InterPro" id="IPR017942">
    <property type="entry name" value="Lipid-bd_serum_glycop_N"/>
</dbReference>
<dbReference type="PANTHER" id="PTHR46019:SF4">
    <property type="entry name" value="BPI FOLD-CONTAINING FAMILY B MEMBER 4"/>
    <property type="match status" value="1"/>
</dbReference>
<proteinExistence type="predicted"/>
<feature type="domain" description="Lipid-binding serum glycoprotein N-terminal" evidence="1">
    <location>
        <begin position="323"/>
        <end position="551"/>
    </location>
</feature>
<reference evidence="3" key="1">
    <citation type="submission" date="2025-08" db="UniProtKB">
        <authorList>
            <consortium name="Ensembl"/>
        </authorList>
    </citation>
    <scope>IDENTIFICATION</scope>
</reference>
<dbReference type="SMART" id="SM00329">
    <property type="entry name" value="BPI2"/>
    <property type="match status" value="1"/>
</dbReference>
<dbReference type="Gene3D" id="3.15.10.10">
    <property type="entry name" value="Bactericidal permeability-increasing protein, domain 1"/>
    <property type="match status" value="1"/>
</dbReference>
<sequence length="768" mass="74810">MSSMTSFASFLVRRSVYKDACCGASSEGRDIGRKDPYTEEIGQLSEPKMFKFCVVFLLCGLLTPSQGLAGSASVSARVDKDVLEGAITGSLGNSNLLKGLLDSLLGGGGLVGGLLGGDGLVGGLLGEDGLVGGLVGGDGLVGGLLGDKGPVGGLVGGDGLVGGLLGDKGLGGGLLGGDGLVGGLLGGKGLGGGLLGGKGAVGGLLSGDGLVSGALGGDGLLGGVLGGKGAVGGLLGDDGLVGGALGGDGLLGGVLGGKGAVGGLLSGDGLVSGALGGDGLLGGALGGNGGLAGGLLGKDSLAGGLLGGKGTVGGLLGDDPLAGVLGGDGAVGGLVGSNGIAGGLLGGSGLLGGRGQRGQGTSPEGGLLGKNGLLGTIQGLTGLKIVNITLPKITLGFLPGVGLQLNIYTQLLVDGNGAAGGLLQLQVEANITARVRLVQDKSGALKLVVENCKTLLGDVNIRVGPKVPLVEKTLKSVLGGVLPGLLCPVVDTVLGVVNSLLGSVTSVLPLGALGDLQYTLSSLPIIGDKSIQLDLNLLLRDAAGNVVEPVRGLSSPVTLLPTTGRGVQVGLSQDVLGAVLGLAQKQGAFNLDITSSAVPSSIPLSTSALISAFPQLSTVVPGSLPLALRVRPADVPQVSLRDGKATATLQSTIDVVTWRPGFPVQTLFSLDSDIGLNITPSVASGKLRTSLAIDRVKLRLASSQIGPINASRLEGWVTDVLTAAYVPAINSAVSAGIPLPNILNTNFENSQVDIADNTFVINQKPRVL</sequence>
<feature type="domain" description="Lipid-binding serum glycoprotein C-terminal" evidence="2">
    <location>
        <begin position="561"/>
        <end position="763"/>
    </location>
</feature>
<dbReference type="Pfam" id="PF02886">
    <property type="entry name" value="LBP_BPI_CETP_C"/>
    <property type="match status" value="1"/>
</dbReference>
<accession>A0A8B9URX0</accession>
<dbReference type="SMART" id="SM00328">
    <property type="entry name" value="BPI1"/>
    <property type="match status" value="1"/>
</dbReference>
<dbReference type="Gene3D" id="3.15.20.10">
    <property type="entry name" value="Bactericidal permeability-increasing protein, domain 2"/>
    <property type="match status" value="1"/>
</dbReference>
<evidence type="ECO:0000313" key="4">
    <source>
        <dbReference type="Proteomes" id="UP000694549"/>
    </source>
</evidence>
<name>A0A8B9URX0_9AVES</name>
<dbReference type="GO" id="GO:0008289">
    <property type="term" value="F:lipid binding"/>
    <property type="evidence" value="ECO:0007669"/>
    <property type="project" value="InterPro"/>
</dbReference>
<dbReference type="Pfam" id="PF01273">
    <property type="entry name" value="LBP_BPI_CETP"/>
    <property type="match status" value="1"/>
</dbReference>
<dbReference type="InterPro" id="IPR001124">
    <property type="entry name" value="Lipid-bd_serum_glycop_C"/>
</dbReference>
<dbReference type="Ensembl" id="ENSAZOT00000014641.1">
    <property type="protein sequence ID" value="ENSAZOP00000013625.1"/>
    <property type="gene ID" value="ENSAZOG00000008787.1"/>
</dbReference>
<dbReference type="Proteomes" id="UP000694549">
    <property type="component" value="Unplaced"/>
</dbReference>
<keyword evidence="4" id="KW-1185">Reference proteome</keyword>
<dbReference type="SUPFAM" id="SSF55394">
    <property type="entry name" value="Bactericidal permeability-increasing protein, BPI"/>
    <property type="match status" value="2"/>
</dbReference>
<evidence type="ECO:0000313" key="3">
    <source>
        <dbReference type="Ensembl" id="ENSAZOP00000013625.1"/>
    </source>
</evidence>
<reference evidence="3" key="2">
    <citation type="submission" date="2025-09" db="UniProtKB">
        <authorList>
            <consortium name="Ensembl"/>
        </authorList>
    </citation>
    <scope>IDENTIFICATION</scope>
</reference>
<evidence type="ECO:0000259" key="1">
    <source>
        <dbReference type="SMART" id="SM00328"/>
    </source>
</evidence>